<dbReference type="AlphaFoldDB" id="A0AAN5C3D3"/>
<feature type="compositionally biased region" description="Acidic residues" evidence="1">
    <location>
        <begin position="102"/>
        <end position="120"/>
    </location>
</feature>
<accession>A0AAN5C3D3</accession>
<comment type="caution">
    <text evidence="2">The sequence shown here is derived from an EMBL/GenBank/DDBJ whole genome shotgun (WGS) entry which is preliminary data.</text>
</comment>
<proteinExistence type="predicted"/>
<evidence type="ECO:0000256" key="1">
    <source>
        <dbReference type="SAM" id="MobiDB-lite"/>
    </source>
</evidence>
<evidence type="ECO:0000313" key="2">
    <source>
        <dbReference type="EMBL" id="GMG36179.1"/>
    </source>
</evidence>
<protein>
    <submittedName>
        <fullName evidence="2">Unnamed protein product</fullName>
    </submittedName>
</protein>
<evidence type="ECO:0000313" key="3">
    <source>
        <dbReference type="Proteomes" id="UP001165205"/>
    </source>
</evidence>
<dbReference type="Proteomes" id="UP001165205">
    <property type="component" value="Unassembled WGS sequence"/>
</dbReference>
<name>A0AAN5C3D3_ASPOZ</name>
<gene>
    <name evidence="2" type="ORF">Aory04_001126300</name>
</gene>
<dbReference type="EMBL" id="BSYA01000191">
    <property type="protein sequence ID" value="GMG36179.1"/>
    <property type="molecule type" value="Genomic_DNA"/>
</dbReference>
<reference evidence="2" key="1">
    <citation type="submission" date="2023-04" db="EMBL/GenBank/DDBJ databases">
        <title>Aspergillus oryzae NBRC 4228.</title>
        <authorList>
            <person name="Ichikawa N."/>
            <person name="Sato H."/>
            <person name="Tonouchi N."/>
        </authorList>
    </citation>
    <scope>NUCLEOTIDE SEQUENCE</scope>
    <source>
        <strain evidence="2">NBRC 4228</strain>
    </source>
</reference>
<sequence length="120" mass="12937">MSQPASSPSPESWDLPYESYARRTSGVNENACIAGPKRDAGQNWHDPMHIWCTSPGEPQLPNGEEDCTKNNNAGNSLWRYLTGFRVLAVAIDGLAEDGFACDGDEDTGSDADEGESADSR</sequence>
<feature type="region of interest" description="Disordered" evidence="1">
    <location>
        <begin position="97"/>
        <end position="120"/>
    </location>
</feature>
<organism evidence="2 3">
    <name type="scientific">Aspergillus oryzae</name>
    <name type="common">Yellow koji mold</name>
    <dbReference type="NCBI Taxonomy" id="5062"/>
    <lineage>
        <taxon>Eukaryota</taxon>
        <taxon>Fungi</taxon>
        <taxon>Dikarya</taxon>
        <taxon>Ascomycota</taxon>
        <taxon>Pezizomycotina</taxon>
        <taxon>Eurotiomycetes</taxon>
        <taxon>Eurotiomycetidae</taxon>
        <taxon>Eurotiales</taxon>
        <taxon>Aspergillaceae</taxon>
        <taxon>Aspergillus</taxon>
        <taxon>Aspergillus subgen. Circumdati</taxon>
    </lineage>
</organism>